<dbReference type="Proteomes" id="UP000287124">
    <property type="component" value="Unassembled WGS sequence"/>
</dbReference>
<sequence length="514" mass="56439">MAFRFQLSKPRPPPLFDVLTATADDIVKCLESKSVTSRQVVWSYLTQIQTHNIDHAKCYAVLCMDDEDRLMEIADRLDEERRQGHLRGPLHGVPILLKDNIATEGKNLMTTAGSSALVPSSTNNSPLVENLINRGLIIIGKTNMTELCMKGVSGWSPLGWMCQPAYIPKGYRVGEGPRGETSPGGSSTGSAVGVACGFAPISVGTETYGTVATPAAAASLYSLKLTPGSVPMEGILQLTASLDTVSTFGKTALDVALACDALATSSEGPTLASFVSSMEFEDVSVGFVDLKKWRLPAHIQKFGPKYFEQIDREYKQAKDMLRESGVRVFDVWLTPPEEYMVDGMFINSLMRKIMMSQGKNGIERFLQGFNASQARTLEGVIKLHNKWDQIECPEGYCHDQSMLEALIKESKPDHEISKWLEGCKRWASTNGVDRVMAEKGIDVVVCCSDSLFAGVSVAARYPMAEIPLGYIESSGRPYGLQAIAKAHQEAKLVKFMAACERVFPRRRVPDMEAW</sequence>
<dbReference type="PANTHER" id="PTHR42678:SF34">
    <property type="entry name" value="OS04G0183300 PROTEIN"/>
    <property type="match status" value="1"/>
</dbReference>
<dbReference type="Pfam" id="PF01425">
    <property type="entry name" value="Amidase"/>
    <property type="match status" value="1"/>
</dbReference>
<dbReference type="AlphaFoldDB" id="A0A430L505"/>
<organism evidence="2 3">
    <name type="scientific">Fusarium euwallaceae</name>
    <dbReference type="NCBI Taxonomy" id="1147111"/>
    <lineage>
        <taxon>Eukaryota</taxon>
        <taxon>Fungi</taxon>
        <taxon>Dikarya</taxon>
        <taxon>Ascomycota</taxon>
        <taxon>Pezizomycotina</taxon>
        <taxon>Sordariomycetes</taxon>
        <taxon>Hypocreomycetidae</taxon>
        <taxon>Hypocreales</taxon>
        <taxon>Nectriaceae</taxon>
        <taxon>Fusarium</taxon>
        <taxon>Fusarium solani species complex</taxon>
    </lineage>
</organism>
<comment type="caution">
    <text evidence="2">The sequence shown here is derived from an EMBL/GenBank/DDBJ whole genome shotgun (WGS) entry which is preliminary data.</text>
</comment>
<dbReference type="InterPro" id="IPR023631">
    <property type="entry name" value="Amidase_dom"/>
</dbReference>
<name>A0A430L505_9HYPO</name>
<dbReference type="Gene3D" id="3.90.1300.10">
    <property type="entry name" value="Amidase signature (AS) domain"/>
    <property type="match status" value="1"/>
</dbReference>
<evidence type="ECO:0000313" key="2">
    <source>
        <dbReference type="EMBL" id="RTE70760.1"/>
    </source>
</evidence>
<proteinExistence type="predicted"/>
<accession>A0A430L505</accession>
<feature type="domain" description="Amidase" evidence="1">
    <location>
        <begin position="41"/>
        <end position="492"/>
    </location>
</feature>
<dbReference type="PANTHER" id="PTHR42678">
    <property type="entry name" value="AMIDASE"/>
    <property type="match status" value="1"/>
</dbReference>
<dbReference type="InterPro" id="IPR036928">
    <property type="entry name" value="AS_sf"/>
</dbReference>
<evidence type="ECO:0000313" key="3">
    <source>
        <dbReference type="Proteomes" id="UP000287124"/>
    </source>
</evidence>
<evidence type="ECO:0000259" key="1">
    <source>
        <dbReference type="Pfam" id="PF01425"/>
    </source>
</evidence>
<gene>
    <name evidence="2" type="ORF">BHE90_014833</name>
</gene>
<keyword evidence="3" id="KW-1185">Reference proteome</keyword>
<protein>
    <recommendedName>
        <fullName evidence="1">Amidase domain-containing protein</fullName>
    </recommendedName>
</protein>
<reference evidence="2 3" key="1">
    <citation type="submission" date="2017-06" db="EMBL/GenBank/DDBJ databases">
        <title>Comparative genomic analysis of Ambrosia Fusariam Clade fungi.</title>
        <authorList>
            <person name="Stajich J.E."/>
            <person name="Carrillo J."/>
            <person name="Kijimoto T."/>
            <person name="Eskalen A."/>
            <person name="O'Donnell K."/>
            <person name="Kasson M."/>
        </authorList>
    </citation>
    <scope>NUCLEOTIDE SEQUENCE [LARGE SCALE GENOMIC DNA]</scope>
    <source>
        <strain evidence="2 3">UCR1854</strain>
    </source>
</reference>
<dbReference type="EMBL" id="MIKF01000427">
    <property type="protein sequence ID" value="RTE70760.1"/>
    <property type="molecule type" value="Genomic_DNA"/>
</dbReference>
<dbReference type="SUPFAM" id="SSF75304">
    <property type="entry name" value="Amidase signature (AS) enzymes"/>
    <property type="match status" value="1"/>
</dbReference>